<sequence>MNNWKAYFAGWASMVGLGDTLKGRDVERLYQAIKARGEAEDKEKLTKRCGLCMCPLGKGTGVPGIACIHRGGHGEHGSDADLCTHPSNKPPEPESEPECEHKDGLGCSFKYYTVYGKIPGENFPYIHCPLCGKTLR</sequence>
<evidence type="ECO:0000313" key="2">
    <source>
        <dbReference type="EMBL" id="KKM89561.1"/>
    </source>
</evidence>
<organism evidence="2">
    <name type="scientific">marine sediment metagenome</name>
    <dbReference type="NCBI Taxonomy" id="412755"/>
    <lineage>
        <taxon>unclassified sequences</taxon>
        <taxon>metagenomes</taxon>
        <taxon>ecological metagenomes</taxon>
    </lineage>
</organism>
<feature type="region of interest" description="Disordered" evidence="1">
    <location>
        <begin position="73"/>
        <end position="101"/>
    </location>
</feature>
<dbReference type="AlphaFoldDB" id="A0A0F9LR03"/>
<accession>A0A0F9LR03</accession>
<reference evidence="2" key="1">
    <citation type="journal article" date="2015" name="Nature">
        <title>Complex archaea that bridge the gap between prokaryotes and eukaryotes.</title>
        <authorList>
            <person name="Spang A."/>
            <person name="Saw J.H."/>
            <person name="Jorgensen S.L."/>
            <person name="Zaremba-Niedzwiedzka K."/>
            <person name="Martijn J."/>
            <person name="Lind A.E."/>
            <person name="van Eijk R."/>
            <person name="Schleper C."/>
            <person name="Guy L."/>
            <person name="Ettema T.J."/>
        </authorList>
    </citation>
    <scope>NUCLEOTIDE SEQUENCE</scope>
</reference>
<name>A0A0F9LR03_9ZZZZ</name>
<gene>
    <name evidence="2" type="ORF">LCGC14_1247470</name>
</gene>
<comment type="caution">
    <text evidence="2">The sequence shown here is derived from an EMBL/GenBank/DDBJ whole genome shotgun (WGS) entry which is preliminary data.</text>
</comment>
<evidence type="ECO:0000256" key="1">
    <source>
        <dbReference type="SAM" id="MobiDB-lite"/>
    </source>
</evidence>
<protein>
    <submittedName>
        <fullName evidence="2">Uncharacterized protein</fullName>
    </submittedName>
</protein>
<dbReference type="EMBL" id="LAZR01006800">
    <property type="protein sequence ID" value="KKM89561.1"/>
    <property type="molecule type" value="Genomic_DNA"/>
</dbReference>
<proteinExistence type="predicted"/>